<comment type="caution">
    <text evidence="2">The sequence shown here is derived from an EMBL/GenBank/DDBJ whole genome shotgun (WGS) entry which is preliminary data.</text>
</comment>
<name>A0ABR3AGZ9_9AGAR</name>
<protein>
    <submittedName>
        <fullName evidence="2">Uncharacterized protein</fullName>
    </submittedName>
</protein>
<feature type="region of interest" description="Disordered" evidence="1">
    <location>
        <begin position="1"/>
        <end position="111"/>
    </location>
</feature>
<evidence type="ECO:0000313" key="3">
    <source>
        <dbReference type="Proteomes" id="UP001437256"/>
    </source>
</evidence>
<dbReference type="Proteomes" id="UP001437256">
    <property type="component" value="Unassembled WGS sequence"/>
</dbReference>
<feature type="compositionally biased region" description="Polar residues" evidence="1">
    <location>
        <begin position="57"/>
        <end position="82"/>
    </location>
</feature>
<gene>
    <name evidence="2" type="ORF">AAF712_000367</name>
</gene>
<feature type="compositionally biased region" description="Low complexity" evidence="1">
    <location>
        <begin position="10"/>
        <end position="22"/>
    </location>
</feature>
<organism evidence="2 3">
    <name type="scientific">Marasmius tenuissimus</name>
    <dbReference type="NCBI Taxonomy" id="585030"/>
    <lineage>
        <taxon>Eukaryota</taxon>
        <taxon>Fungi</taxon>
        <taxon>Dikarya</taxon>
        <taxon>Basidiomycota</taxon>
        <taxon>Agaricomycotina</taxon>
        <taxon>Agaricomycetes</taxon>
        <taxon>Agaricomycetidae</taxon>
        <taxon>Agaricales</taxon>
        <taxon>Marasmiineae</taxon>
        <taxon>Marasmiaceae</taxon>
        <taxon>Marasmius</taxon>
    </lineage>
</organism>
<accession>A0ABR3AGZ9</accession>
<feature type="compositionally biased region" description="Basic and acidic residues" evidence="1">
    <location>
        <begin position="34"/>
        <end position="44"/>
    </location>
</feature>
<evidence type="ECO:0000313" key="2">
    <source>
        <dbReference type="EMBL" id="KAL0072604.1"/>
    </source>
</evidence>
<keyword evidence="3" id="KW-1185">Reference proteome</keyword>
<proteinExistence type="predicted"/>
<reference evidence="2 3" key="1">
    <citation type="submission" date="2024-05" db="EMBL/GenBank/DDBJ databases">
        <title>A draft genome resource for the thread blight pathogen Marasmius tenuissimus strain MS-2.</title>
        <authorList>
            <person name="Yulfo-Soto G.E."/>
            <person name="Baruah I.K."/>
            <person name="Amoako-Attah I."/>
            <person name="Bukari Y."/>
            <person name="Meinhardt L.W."/>
            <person name="Bailey B.A."/>
            <person name="Cohen S.P."/>
        </authorList>
    </citation>
    <scope>NUCLEOTIDE SEQUENCE [LARGE SCALE GENOMIC DNA]</scope>
    <source>
        <strain evidence="2 3">MS-2</strain>
    </source>
</reference>
<dbReference type="EMBL" id="JBBXMP010000001">
    <property type="protein sequence ID" value="KAL0072604.1"/>
    <property type="molecule type" value="Genomic_DNA"/>
</dbReference>
<sequence>MKSYNSENTSSNRNGSASQSSQCTSKAIKIQLSDSRKEAREAALRARGLLPPLAPTGNVSSTTATPEVAPTQSTTASQSGKNASRLIASADERNRETEFIAPPGSPTLSEVSETETLVGVPGVNPIIHTDESIWRLANEIEDEETRRLTMVAYGS</sequence>
<evidence type="ECO:0000256" key="1">
    <source>
        <dbReference type="SAM" id="MobiDB-lite"/>
    </source>
</evidence>